<organism evidence="2 3">
    <name type="scientific">Gemmata algarum</name>
    <dbReference type="NCBI Taxonomy" id="2975278"/>
    <lineage>
        <taxon>Bacteria</taxon>
        <taxon>Pseudomonadati</taxon>
        <taxon>Planctomycetota</taxon>
        <taxon>Planctomycetia</taxon>
        <taxon>Gemmatales</taxon>
        <taxon>Gemmataceae</taxon>
        <taxon>Gemmata</taxon>
    </lineage>
</organism>
<dbReference type="PANTHER" id="PTHR30188:SF4">
    <property type="entry name" value="PROTEIN TRIGALACTOSYLDIACYLGLYCEROL 1, CHLOROPLASTIC"/>
    <property type="match status" value="1"/>
</dbReference>
<gene>
    <name evidence="2" type="ORF">R5W23_000022</name>
</gene>
<accession>A0ABU5EQ55</accession>
<comment type="caution">
    <text evidence="2">The sequence shown here is derived from an EMBL/GenBank/DDBJ whole genome shotgun (WGS) entry which is preliminary data.</text>
</comment>
<dbReference type="InterPro" id="IPR030802">
    <property type="entry name" value="Permease_MalE"/>
</dbReference>
<name>A0ABU5EQ55_9BACT</name>
<proteinExistence type="predicted"/>
<reference evidence="3" key="1">
    <citation type="journal article" date="2023" name="Mar. Drugs">
        <title>Gemmata algarum, a Novel Planctomycete Isolated from an Algal Mat, Displays Antimicrobial Activity.</title>
        <authorList>
            <person name="Kumar G."/>
            <person name="Kallscheuer N."/>
            <person name="Kashif M."/>
            <person name="Ahamad S."/>
            <person name="Jagadeeshwari U."/>
            <person name="Pannikurungottu S."/>
            <person name="Haufschild T."/>
            <person name="Kabuu M."/>
            <person name="Sasikala C."/>
            <person name="Jogler C."/>
            <person name="Ramana C."/>
        </authorList>
    </citation>
    <scope>NUCLEOTIDE SEQUENCE [LARGE SCALE GENOMIC DNA]</scope>
    <source>
        <strain evidence="3">JC673</strain>
    </source>
</reference>
<keyword evidence="1" id="KW-1133">Transmembrane helix</keyword>
<dbReference type="EMBL" id="JAXBLV010000001">
    <property type="protein sequence ID" value="MDY3557496.1"/>
    <property type="molecule type" value="Genomic_DNA"/>
</dbReference>
<feature type="transmembrane region" description="Helical" evidence="1">
    <location>
        <begin position="220"/>
        <end position="240"/>
    </location>
</feature>
<feature type="transmembrane region" description="Helical" evidence="1">
    <location>
        <begin position="252"/>
        <end position="275"/>
    </location>
</feature>
<feature type="transmembrane region" description="Helical" evidence="1">
    <location>
        <begin position="109"/>
        <end position="129"/>
    </location>
</feature>
<protein>
    <submittedName>
        <fullName evidence="2">ABC transporter permease</fullName>
    </submittedName>
</protein>
<keyword evidence="1" id="KW-0472">Membrane</keyword>
<feature type="transmembrane region" description="Helical" evidence="1">
    <location>
        <begin position="167"/>
        <end position="192"/>
    </location>
</feature>
<sequence>MKSASVADSVHADVDPPAAELRIGTFVTDAITFLERLGRLAAFAPRAVLASFTAFFRPELWLRPLYSVTIGGLPLALVTGLALGVVIWMHTRDVLARTGTGAVEYLPTFLAAAVLLELAPVGAGLIVAARTGASLGAELASMRVSEQIDAMELLGVSTIRALVGPRIVACVFAAPLLHIFIAATALGSGFIAELSTGSTTYLKYDTAAVRELLLRDVVPAGLKTLAFGLVVGVTGCFAGLNAREGSEGVGRAATASVVACVLLVLAVDVLLVGLIKMMHQFL</sequence>
<dbReference type="Proteomes" id="UP001272242">
    <property type="component" value="Unassembled WGS sequence"/>
</dbReference>
<keyword evidence="1" id="KW-0812">Transmembrane</keyword>
<feature type="transmembrane region" description="Helical" evidence="1">
    <location>
        <begin position="65"/>
        <end position="89"/>
    </location>
</feature>
<dbReference type="PANTHER" id="PTHR30188">
    <property type="entry name" value="ABC TRANSPORTER PERMEASE PROTEIN-RELATED"/>
    <property type="match status" value="1"/>
</dbReference>
<evidence type="ECO:0000256" key="1">
    <source>
        <dbReference type="SAM" id="Phobius"/>
    </source>
</evidence>
<evidence type="ECO:0000313" key="2">
    <source>
        <dbReference type="EMBL" id="MDY3557496.1"/>
    </source>
</evidence>
<keyword evidence="3" id="KW-1185">Reference proteome</keyword>
<dbReference type="RefSeq" id="WP_320684560.1">
    <property type="nucleotide sequence ID" value="NZ_JAXBLV010000001.1"/>
</dbReference>
<dbReference type="Pfam" id="PF02405">
    <property type="entry name" value="MlaE"/>
    <property type="match status" value="1"/>
</dbReference>
<evidence type="ECO:0000313" key="3">
    <source>
        <dbReference type="Proteomes" id="UP001272242"/>
    </source>
</evidence>